<comment type="caution">
    <text evidence="2">The sequence shown here is derived from an EMBL/GenBank/DDBJ whole genome shotgun (WGS) entry which is preliminary data.</text>
</comment>
<evidence type="ECO:0000259" key="1">
    <source>
        <dbReference type="Pfam" id="PF07707"/>
    </source>
</evidence>
<accession>A0ABR2HMV9</accession>
<dbReference type="EMBL" id="JAPFFF010000025">
    <property type="protein sequence ID" value="KAK8849944.1"/>
    <property type="molecule type" value="Genomic_DNA"/>
</dbReference>
<dbReference type="Pfam" id="PF07707">
    <property type="entry name" value="BACK"/>
    <property type="match status" value="1"/>
</dbReference>
<name>A0ABR2HMV9_9EUKA</name>
<evidence type="ECO:0000313" key="2">
    <source>
        <dbReference type="EMBL" id="KAK8849944.1"/>
    </source>
</evidence>
<reference evidence="2 3" key="1">
    <citation type="submission" date="2024-04" db="EMBL/GenBank/DDBJ databases">
        <title>Tritrichomonas musculus Genome.</title>
        <authorList>
            <person name="Alves-Ferreira E."/>
            <person name="Grigg M."/>
            <person name="Lorenzi H."/>
            <person name="Galac M."/>
        </authorList>
    </citation>
    <scope>NUCLEOTIDE SEQUENCE [LARGE SCALE GENOMIC DNA]</scope>
    <source>
        <strain evidence="2 3">EAF2021</strain>
    </source>
</reference>
<dbReference type="InterPro" id="IPR008979">
    <property type="entry name" value="Galactose-bd-like_sf"/>
</dbReference>
<protein>
    <recommendedName>
        <fullName evidence="1">BACK domain-containing protein</fullName>
    </recommendedName>
</protein>
<keyword evidence="3" id="KW-1185">Reference proteome</keyword>
<dbReference type="SUPFAM" id="SSF49785">
    <property type="entry name" value="Galactose-binding domain-like"/>
    <property type="match status" value="1"/>
</dbReference>
<evidence type="ECO:0000313" key="3">
    <source>
        <dbReference type="Proteomes" id="UP001470230"/>
    </source>
</evidence>
<dbReference type="InterPro" id="IPR011705">
    <property type="entry name" value="BACK"/>
</dbReference>
<sequence length="421" mass="49415">MNDEIQIQLETTAVLNVPFQLLDSGFVFDVNGIEFRTTRVISDILSSNICQIHRSDPAMNSFEIQTEHQGDFNRILNLSSFQPVSIPNSEISFAAEVFEILGTESILISNLNHASLTNENVINLLQQHELLHRFYAQSINDEIDYISLHFFELAESQQEELKRLSVETLEKIISKENLRLNNETQLFKFINNLYQSANSNSDYSILYSYVSFKDVSSESIAEFIQHFRKDDLTEETWRAISQRLLLPVENVFKERQHERYIPKKFEPNGDNNFNGIIKYLLSYYGDSFNERVNIVGNSYDNAINVTHYDNLNDFFASNNQPNGWICFDFKEDRIIPKYYQIRSHTYGYPMYWVIEGSFDALNWEYIQQEGSSYLNGNNLSHVFPISKQDIKEYRYIRIYQTQGTYFVINSFEFYGTIYINH</sequence>
<dbReference type="Gene3D" id="1.25.40.420">
    <property type="match status" value="1"/>
</dbReference>
<organism evidence="2 3">
    <name type="scientific">Tritrichomonas musculus</name>
    <dbReference type="NCBI Taxonomy" id="1915356"/>
    <lineage>
        <taxon>Eukaryota</taxon>
        <taxon>Metamonada</taxon>
        <taxon>Parabasalia</taxon>
        <taxon>Tritrichomonadida</taxon>
        <taxon>Tritrichomonadidae</taxon>
        <taxon>Tritrichomonas</taxon>
    </lineage>
</organism>
<proteinExistence type="predicted"/>
<dbReference type="Gene3D" id="2.60.120.260">
    <property type="entry name" value="Galactose-binding domain-like"/>
    <property type="match status" value="1"/>
</dbReference>
<feature type="domain" description="BACK" evidence="1">
    <location>
        <begin position="144"/>
        <end position="223"/>
    </location>
</feature>
<gene>
    <name evidence="2" type="ORF">M9Y10_018535</name>
</gene>
<dbReference type="Proteomes" id="UP001470230">
    <property type="component" value="Unassembled WGS sequence"/>
</dbReference>